<protein>
    <submittedName>
        <fullName evidence="3">Exonuclease SbcC</fullName>
    </submittedName>
</protein>
<dbReference type="Gene3D" id="3.40.50.300">
    <property type="entry name" value="P-loop containing nucleotide triphosphate hydrolases"/>
    <property type="match status" value="2"/>
</dbReference>
<feature type="domain" description="Rad50/SbcC-type AAA" evidence="2">
    <location>
        <begin position="5"/>
        <end position="250"/>
    </location>
</feature>
<gene>
    <name evidence="3" type="ORF">SAMN05421738_102295</name>
</gene>
<dbReference type="PANTHER" id="PTHR32114:SF2">
    <property type="entry name" value="ABC TRANSPORTER ABCH.3"/>
    <property type="match status" value="1"/>
</dbReference>
<dbReference type="OrthoDB" id="9795626at2"/>
<feature type="coiled-coil region" evidence="1">
    <location>
        <begin position="677"/>
        <end position="739"/>
    </location>
</feature>
<accession>A0A1I4TPC2</accession>
<dbReference type="STRING" id="684065.SAMN05421738_102295"/>
<dbReference type="Pfam" id="PF13476">
    <property type="entry name" value="AAA_23"/>
    <property type="match status" value="1"/>
</dbReference>
<dbReference type="InterPro" id="IPR038729">
    <property type="entry name" value="Rad50/SbcC_AAA"/>
</dbReference>
<dbReference type="EMBL" id="FOUZ01000002">
    <property type="protein sequence ID" value="SFM78634.1"/>
    <property type="molecule type" value="Genomic_DNA"/>
</dbReference>
<evidence type="ECO:0000313" key="3">
    <source>
        <dbReference type="EMBL" id="SFM78634.1"/>
    </source>
</evidence>
<dbReference type="RefSeq" id="WP_092906405.1">
    <property type="nucleotide sequence ID" value="NZ_FOUZ01000002.1"/>
</dbReference>
<name>A0A1I4TPC2_9FLAO</name>
<dbReference type="GO" id="GO:0006302">
    <property type="term" value="P:double-strand break repair"/>
    <property type="evidence" value="ECO:0007669"/>
    <property type="project" value="InterPro"/>
</dbReference>
<dbReference type="Pfam" id="PF13558">
    <property type="entry name" value="SbcC_Walker_B"/>
    <property type="match status" value="1"/>
</dbReference>
<evidence type="ECO:0000256" key="1">
    <source>
        <dbReference type="SAM" id="Coils"/>
    </source>
</evidence>
<feature type="coiled-coil region" evidence="1">
    <location>
        <begin position="211"/>
        <end position="282"/>
    </location>
</feature>
<evidence type="ECO:0000259" key="2">
    <source>
        <dbReference type="Pfam" id="PF13476"/>
    </source>
</evidence>
<proteinExistence type="predicted"/>
<dbReference type="AlphaFoldDB" id="A0A1I4TPC2"/>
<reference evidence="4" key="1">
    <citation type="submission" date="2016-10" db="EMBL/GenBank/DDBJ databases">
        <authorList>
            <person name="Varghese N."/>
            <person name="Submissions S."/>
        </authorList>
    </citation>
    <scope>NUCLEOTIDE SEQUENCE [LARGE SCALE GENOMIC DNA]</scope>
    <source>
        <strain evidence="4">XJ109</strain>
    </source>
</reference>
<dbReference type="PANTHER" id="PTHR32114">
    <property type="entry name" value="ABC TRANSPORTER ABCH.3"/>
    <property type="match status" value="1"/>
</dbReference>
<keyword evidence="3" id="KW-0269">Exonuclease</keyword>
<sequence>MIPVKLTIEGLYSYQERQIIEFNNLTEAGLFGIFGKVGSGKSSILEAITFVLYGETERLNNRDKRAYNMMNLKSNRSYIEFDFYNYENKLFRATREFKRNSKNFEDVKSPTVVLYEFKNEIWIPLESSDIEKIIGLSYKNFKRTIIIPQGQFKEFIELGATERTKMMKEIFNLHRFDLKDKVSGLVKKNSSNLDQLQGKLSGFEEVSVQKIEELEVELKLAKEHSKIVLEEHLILSEAFEKLKRLKLDFDNLRHRKIEFETLKEQKINIDKKEKNLVIYERIFNSFYQLLKDQIKYSTELELKKYDVENQKKQFLLTENQLKEITKELEIIQPQFEKLHHLRQEETDFVLIAEILKFTKEIETLKERTQKGLFQVEEVKQNEIKINQSIEKKEQEIKDLKANKVDSQIIFEVGNWFNTAKNLQNSISNQQKKIEQVQLQINQLKEELTELNVDKDSFEKENIALKNQFLNRKKEIEEKRNQLEVQQKLAQYAHELHDGEACPLCGSAEHPHIIEVEDVSNNLVLLKDSYAEIEKEEADWQQKVNKVQQIFSRLQIFEDQLKQENNLIDNLNNQSINHLKLFIWTNFDSANYTHFQEIQQNSIRLEKEIEQKNEALKNDRIVLEKERQDLDKFSKALENFKLEEGEKSARINQNEANLKVLSFDDFKTFSEEDILFKAKELSKSNQKIEQTYQALNLNLNDLNPKLASQKTSITLIETQIKEILNELNQVNTQIKASLAEHHLDKIEDVNLILNQHLNISEEQKEINIFKVKYETAKQIINDLELKLDGLIFDKNAFEETEVKFKNSEILKNEASEKVALIKANIDRLTKEFEAKKELLEEQAALQKRADNLKTMKSLFDSAGFVQYVSSIYLRQLCENANVRFHRMTRNQLSLQINENNDFEIVDYLNEGRTRSVKTLSGGQAFQVSLSLALALAESVQANVKAEKNFFFIDEGFGTQDTEAVNIVFETLMNLQKENRIVGIISHVDELKDRIPVALSIVKDEEKGSLIEII</sequence>
<keyword evidence="3" id="KW-0378">Hydrolase</keyword>
<organism evidence="3 4">
    <name type="scientific">Algoriella xinjiangensis</name>
    <dbReference type="NCBI Taxonomy" id="684065"/>
    <lineage>
        <taxon>Bacteria</taxon>
        <taxon>Pseudomonadati</taxon>
        <taxon>Bacteroidota</taxon>
        <taxon>Flavobacteriia</taxon>
        <taxon>Flavobacteriales</taxon>
        <taxon>Weeksellaceae</taxon>
        <taxon>Algoriella</taxon>
    </lineage>
</organism>
<dbReference type="InterPro" id="IPR027417">
    <property type="entry name" value="P-loop_NTPase"/>
</dbReference>
<feature type="coiled-coil region" evidence="1">
    <location>
        <begin position="375"/>
        <end position="485"/>
    </location>
</feature>
<dbReference type="Proteomes" id="UP000199149">
    <property type="component" value="Unassembled WGS sequence"/>
</dbReference>
<feature type="coiled-coil region" evidence="1">
    <location>
        <begin position="515"/>
        <end position="642"/>
    </location>
</feature>
<keyword evidence="1" id="KW-0175">Coiled coil</keyword>
<dbReference type="GO" id="GO:0016887">
    <property type="term" value="F:ATP hydrolysis activity"/>
    <property type="evidence" value="ECO:0007669"/>
    <property type="project" value="InterPro"/>
</dbReference>
<keyword evidence="3" id="KW-0540">Nuclease</keyword>
<keyword evidence="4" id="KW-1185">Reference proteome</keyword>
<evidence type="ECO:0000313" key="4">
    <source>
        <dbReference type="Proteomes" id="UP000199149"/>
    </source>
</evidence>
<feature type="coiled-coil region" evidence="1">
    <location>
        <begin position="810"/>
        <end position="854"/>
    </location>
</feature>
<dbReference type="GO" id="GO:0004527">
    <property type="term" value="F:exonuclease activity"/>
    <property type="evidence" value="ECO:0007669"/>
    <property type="project" value="UniProtKB-KW"/>
</dbReference>
<dbReference type="SUPFAM" id="SSF52540">
    <property type="entry name" value="P-loop containing nucleoside triphosphate hydrolases"/>
    <property type="match status" value="1"/>
</dbReference>